<proteinExistence type="predicted"/>
<comment type="caution">
    <text evidence="2">The sequence shown here is derived from an EMBL/GenBank/DDBJ whole genome shotgun (WGS) entry which is preliminary data.</text>
</comment>
<feature type="domain" description="Thiolase C-terminal" evidence="1">
    <location>
        <begin position="200"/>
        <end position="264"/>
    </location>
</feature>
<organism evidence="2 3">
    <name type="scientific">Sulfitobacter porphyrae</name>
    <dbReference type="NCBI Taxonomy" id="1246864"/>
    <lineage>
        <taxon>Bacteria</taxon>
        <taxon>Pseudomonadati</taxon>
        <taxon>Pseudomonadota</taxon>
        <taxon>Alphaproteobacteria</taxon>
        <taxon>Rhodobacterales</taxon>
        <taxon>Roseobacteraceae</taxon>
        <taxon>Sulfitobacter</taxon>
    </lineage>
</organism>
<dbReference type="Pfam" id="PF22691">
    <property type="entry name" value="Thiolase_C_1"/>
    <property type="match status" value="1"/>
</dbReference>
<dbReference type="Gene3D" id="3.40.47.10">
    <property type="match status" value="1"/>
</dbReference>
<gene>
    <name evidence="2" type="ORF">ACFQFQ_28830</name>
</gene>
<dbReference type="CDD" id="cd00829">
    <property type="entry name" value="SCP-x_thiolase"/>
    <property type="match status" value="1"/>
</dbReference>
<evidence type="ECO:0000313" key="3">
    <source>
        <dbReference type="Proteomes" id="UP001596353"/>
    </source>
</evidence>
<dbReference type="PANTHER" id="PTHR42870">
    <property type="entry name" value="ACETYL-COA C-ACETYLTRANSFERASE"/>
    <property type="match status" value="1"/>
</dbReference>
<dbReference type="SUPFAM" id="SSF53901">
    <property type="entry name" value="Thiolase-like"/>
    <property type="match status" value="2"/>
</dbReference>
<dbReference type="PANTHER" id="PTHR42870:SF1">
    <property type="entry name" value="NON-SPECIFIC LIPID-TRANSFER PROTEIN-LIKE 2"/>
    <property type="match status" value="1"/>
</dbReference>
<accession>A0ABW2BD31</accession>
<dbReference type="GO" id="GO:0016746">
    <property type="term" value="F:acyltransferase activity"/>
    <property type="evidence" value="ECO:0007669"/>
    <property type="project" value="UniProtKB-KW"/>
</dbReference>
<evidence type="ECO:0000313" key="2">
    <source>
        <dbReference type="EMBL" id="MFC6762668.1"/>
    </source>
</evidence>
<sequence length="265" mass="28860">MVQHLGLSPRWMDHIPTGGASGVMALRRAARAVQMGDADIVACVAADTNQIDSFRQTLQGFSRFSQDATYPYGFGGPNATFALIADNFMREYGVSRDDFAKLCVAQRDNALSNPFALMKKPLTHDQYMQARPISDPIHLFDCVMPCAGAEAFIVTTPEKAQDLGLSTARLAATIERHNAFPEDPVQTRGGWARDIDDLWSAAGCGPQDMDMVQLYDDYPVIVAMQLADLGFCEKPELSRFIADNDFTISGSLPLNTNGGQLSAGQ</sequence>
<reference evidence="3" key="1">
    <citation type="journal article" date="2019" name="Int. J. Syst. Evol. Microbiol.">
        <title>The Global Catalogue of Microorganisms (GCM) 10K type strain sequencing project: providing services to taxonomists for standard genome sequencing and annotation.</title>
        <authorList>
            <consortium name="The Broad Institute Genomics Platform"/>
            <consortium name="The Broad Institute Genome Sequencing Center for Infectious Disease"/>
            <person name="Wu L."/>
            <person name="Ma J."/>
        </authorList>
    </citation>
    <scope>NUCLEOTIDE SEQUENCE [LARGE SCALE GENOMIC DNA]</scope>
    <source>
        <strain evidence="3">CCUG 66188</strain>
    </source>
</reference>
<dbReference type="InterPro" id="IPR016039">
    <property type="entry name" value="Thiolase-like"/>
</dbReference>
<dbReference type="Proteomes" id="UP001596353">
    <property type="component" value="Unassembled WGS sequence"/>
</dbReference>
<evidence type="ECO:0000259" key="1">
    <source>
        <dbReference type="Pfam" id="PF22691"/>
    </source>
</evidence>
<dbReference type="EMBL" id="JBHSWG010000004">
    <property type="protein sequence ID" value="MFC6762668.1"/>
    <property type="molecule type" value="Genomic_DNA"/>
</dbReference>
<keyword evidence="2" id="KW-0808">Transferase</keyword>
<keyword evidence="2" id="KW-0012">Acyltransferase</keyword>
<protein>
    <submittedName>
        <fullName evidence="2">Thiolase family protein</fullName>
        <ecNumber evidence="2">2.3.1.-</ecNumber>
    </submittedName>
</protein>
<name>A0ABW2BD31_9RHOB</name>
<dbReference type="EC" id="2.3.1.-" evidence="2"/>
<keyword evidence="3" id="KW-1185">Reference proteome</keyword>
<dbReference type="InterPro" id="IPR055140">
    <property type="entry name" value="Thiolase_C_2"/>
</dbReference>